<dbReference type="RefSeq" id="WP_279729492.1">
    <property type="nucleotide sequence ID" value="NZ_JAOCKX010000057.1"/>
</dbReference>
<reference evidence="2" key="1">
    <citation type="submission" date="2022-09" db="EMBL/GenBank/DDBJ databases">
        <title>Intensive care unit water sources are persistently colonized with multi-drug resistant bacteria and are the site of extensive horizontal gene transfer of antibiotic resistance genes.</title>
        <authorList>
            <person name="Diorio-Toth L."/>
        </authorList>
    </citation>
    <scope>NUCLEOTIDE SEQUENCE</scope>
    <source>
        <strain evidence="2">GD03659</strain>
    </source>
</reference>
<protein>
    <submittedName>
        <fullName evidence="2">DsbA family protein</fullName>
    </submittedName>
</protein>
<dbReference type="SUPFAM" id="SSF52833">
    <property type="entry name" value="Thioredoxin-like"/>
    <property type="match status" value="1"/>
</dbReference>
<dbReference type="InterPro" id="IPR001853">
    <property type="entry name" value="DSBA-like_thioredoxin_dom"/>
</dbReference>
<accession>A0AA42X263</accession>
<comment type="caution">
    <text evidence="2">The sequence shown here is derived from an EMBL/GenBank/DDBJ whole genome shotgun (WGS) entry which is preliminary data.</text>
</comment>
<dbReference type="InterPro" id="IPR036249">
    <property type="entry name" value="Thioredoxin-like_sf"/>
</dbReference>
<dbReference type="GO" id="GO:0016491">
    <property type="term" value="F:oxidoreductase activity"/>
    <property type="evidence" value="ECO:0007669"/>
    <property type="project" value="InterPro"/>
</dbReference>
<organism evidence="2 3">
    <name type="scientific">Sphingobium yanoikuyae</name>
    <name type="common">Sphingomonas yanoikuyae</name>
    <dbReference type="NCBI Taxonomy" id="13690"/>
    <lineage>
        <taxon>Bacteria</taxon>
        <taxon>Pseudomonadati</taxon>
        <taxon>Pseudomonadota</taxon>
        <taxon>Alphaproteobacteria</taxon>
        <taxon>Sphingomonadales</taxon>
        <taxon>Sphingomonadaceae</taxon>
        <taxon>Sphingobium</taxon>
    </lineage>
</organism>
<proteinExistence type="predicted"/>
<dbReference type="Pfam" id="PF01323">
    <property type="entry name" value="DSBA"/>
    <property type="match status" value="1"/>
</dbReference>
<evidence type="ECO:0000313" key="3">
    <source>
        <dbReference type="Proteomes" id="UP001162318"/>
    </source>
</evidence>
<evidence type="ECO:0000313" key="2">
    <source>
        <dbReference type="EMBL" id="MDH2134432.1"/>
    </source>
</evidence>
<gene>
    <name evidence="2" type="ORF">N5J77_25180</name>
</gene>
<dbReference type="Proteomes" id="UP001162318">
    <property type="component" value="Unassembled WGS sequence"/>
</dbReference>
<dbReference type="Gene3D" id="3.40.30.10">
    <property type="entry name" value="Glutaredoxin"/>
    <property type="match status" value="1"/>
</dbReference>
<sequence>MNRDRRGLLIAVLGGSAAALLLQRSRTVGTTLPETPVIDAVLGDLSAPRSTPKGADVTLVVFTDYQCPACRRANRAMHSALADDPLVGVVYKDWPIFGPISERAARIAITSASQGRYAALHDGLMRYPRRLDDANLRVASLAAGVDWERLVGDLMLRRLDIDRILAKNALDAFSLGLKGTPGYLANRILVEGAITERQFRDVFARAREAR</sequence>
<dbReference type="EMBL" id="JAOCKX010000057">
    <property type="protein sequence ID" value="MDH2134432.1"/>
    <property type="molecule type" value="Genomic_DNA"/>
</dbReference>
<name>A0AA42X263_SPHYA</name>
<dbReference type="PROSITE" id="PS51352">
    <property type="entry name" value="THIOREDOXIN_2"/>
    <property type="match status" value="1"/>
</dbReference>
<feature type="domain" description="Thioredoxin" evidence="1">
    <location>
        <begin position="26"/>
        <end position="208"/>
    </location>
</feature>
<dbReference type="InterPro" id="IPR013766">
    <property type="entry name" value="Thioredoxin_domain"/>
</dbReference>
<dbReference type="AlphaFoldDB" id="A0AA42X263"/>
<evidence type="ECO:0000259" key="1">
    <source>
        <dbReference type="PROSITE" id="PS51352"/>
    </source>
</evidence>